<gene>
    <name evidence="4" type="ORF">HNR21_003196</name>
</gene>
<dbReference type="InterPro" id="IPR052336">
    <property type="entry name" value="MlaD_Phospholipid_Transporter"/>
</dbReference>
<dbReference type="RefSeq" id="WP_119727794.1">
    <property type="nucleotide sequence ID" value="NZ_JACJII010000001.1"/>
</dbReference>
<dbReference type="PANTHER" id="PTHR33371:SF17">
    <property type="entry name" value="MCE-FAMILY PROTEIN MCE1B"/>
    <property type="match status" value="1"/>
</dbReference>
<evidence type="ECO:0000313" key="5">
    <source>
        <dbReference type="Proteomes" id="UP000539313"/>
    </source>
</evidence>
<dbReference type="GO" id="GO:0005576">
    <property type="term" value="C:extracellular region"/>
    <property type="evidence" value="ECO:0007669"/>
    <property type="project" value="TreeGrafter"/>
</dbReference>
<feature type="domain" description="Mammalian cell entry C-terminal" evidence="3">
    <location>
        <begin position="125"/>
        <end position="302"/>
    </location>
</feature>
<keyword evidence="5" id="KW-1185">Reference proteome</keyword>
<evidence type="ECO:0000259" key="2">
    <source>
        <dbReference type="Pfam" id="PF02470"/>
    </source>
</evidence>
<feature type="region of interest" description="Disordered" evidence="1">
    <location>
        <begin position="331"/>
        <end position="357"/>
    </location>
</feature>
<reference evidence="4 5" key="1">
    <citation type="submission" date="2020-08" db="EMBL/GenBank/DDBJ databases">
        <title>Sequencing the genomes of 1000 actinobacteria strains.</title>
        <authorList>
            <person name="Klenk H.-P."/>
        </authorList>
    </citation>
    <scope>NUCLEOTIDE SEQUENCE [LARGE SCALE GENOMIC DNA]</scope>
    <source>
        <strain evidence="4 5">DSM 45823</strain>
    </source>
</reference>
<protein>
    <submittedName>
        <fullName evidence="4">Phospholipid/cholesterol/gamma-HCH transport system substrate-binding protein</fullName>
    </submittedName>
</protein>
<name>A0A7W3MYM9_9ACTN</name>
<dbReference type="InterPro" id="IPR024516">
    <property type="entry name" value="Mce_C"/>
</dbReference>
<dbReference type="NCBIfam" id="TIGR00996">
    <property type="entry name" value="Mtu_fam_mce"/>
    <property type="match status" value="1"/>
</dbReference>
<feature type="domain" description="Mce/MlaD" evidence="2">
    <location>
        <begin position="39"/>
        <end position="112"/>
    </location>
</feature>
<dbReference type="AlphaFoldDB" id="A0A7W3MYM9"/>
<accession>A0A7W3MYM9</accession>
<sequence length="357" mass="38458">MRRKSIAGPLAKSIAFIVVTVVATAALAISIANTGVGDTVSYKARFTDTTGLIVGDSVRIAGVRVGQVDGIRVVDRRLAEVTFSVERDRRLPATTTATIKYLNMVGQRFIELGRGEGQVTGTAAVMRPGDTIPEQRTTPALDLTQLFNGFQPLFQALSPNDVNKLAGELISVFQGEGATVESLIATVGSLTTTLANKDQVIGQVIDNLTTVVETINAREGQFVQLVTTLRRLVQGFAADRRAFGEAITALGDLADTTAGLLRDTRDPIVTDIRQLDRLSRNLVDEQATVETFLQRLPVKMQTVGRLASYGSWLNFYLCEARVTGVEWDTDDTGLVAPEAPGPPPTGLPPVDHPRCKR</sequence>
<evidence type="ECO:0000259" key="3">
    <source>
        <dbReference type="Pfam" id="PF11887"/>
    </source>
</evidence>
<dbReference type="Pfam" id="PF11887">
    <property type="entry name" value="Mce4_CUP1"/>
    <property type="match status" value="1"/>
</dbReference>
<dbReference type="Proteomes" id="UP000539313">
    <property type="component" value="Unassembled WGS sequence"/>
</dbReference>
<dbReference type="InterPro" id="IPR003399">
    <property type="entry name" value="Mce/MlaD"/>
</dbReference>
<dbReference type="PANTHER" id="PTHR33371">
    <property type="entry name" value="INTERMEMBRANE PHOSPHOLIPID TRANSPORT SYSTEM BINDING PROTEIN MLAD-RELATED"/>
    <property type="match status" value="1"/>
</dbReference>
<dbReference type="EMBL" id="JACJII010000001">
    <property type="protein sequence ID" value="MBA9004314.1"/>
    <property type="molecule type" value="Genomic_DNA"/>
</dbReference>
<dbReference type="Pfam" id="PF02470">
    <property type="entry name" value="MlaD"/>
    <property type="match status" value="1"/>
</dbReference>
<comment type="caution">
    <text evidence="4">The sequence shown here is derived from an EMBL/GenBank/DDBJ whole genome shotgun (WGS) entry which is preliminary data.</text>
</comment>
<dbReference type="GO" id="GO:0051701">
    <property type="term" value="P:biological process involved in interaction with host"/>
    <property type="evidence" value="ECO:0007669"/>
    <property type="project" value="TreeGrafter"/>
</dbReference>
<dbReference type="InterPro" id="IPR005693">
    <property type="entry name" value="Mce"/>
</dbReference>
<proteinExistence type="predicted"/>
<evidence type="ECO:0000313" key="4">
    <source>
        <dbReference type="EMBL" id="MBA9004314.1"/>
    </source>
</evidence>
<organism evidence="4 5">
    <name type="scientific">Thermomonospora cellulosilytica</name>
    <dbReference type="NCBI Taxonomy" id="1411118"/>
    <lineage>
        <taxon>Bacteria</taxon>
        <taxon>Bacillati</taxon>
        <taxon>Actinomycetota</taxon>
        <taxon>Actinomycetes</taxon>
        <taxon>Streptosporangiales</taxon>
        <taxon>Thermomonosporaceae</taxon>
        <taxon>Thermomonospora</taxon>
    </lineage>
</organism>
<evidence type="ECO:0000256" key="1">
    <source>
        <dbReference type="SAM" id="MobiDB-lite"/>
    </source>
</evidence>